<dbReference type="OrthoDB" id="1680511at2759"/>
<dbReference type="Proteomes" id="UP000002051">
    <property type="component" value="Unassembled WGS sequence"/>
</dbReference>
<reference evidence="4" key="3">
    <citation type="submission" date="2015-04" db="UniProtKB">
        <authorList>
            <consortium name="EnsemblPlants"/>
        </authorList>
    </citation>
    <scope>IDENTIFICATION</scope>
    <source>
        <strain evidence="4">cv. Jemalong A17</strain>
    </source>
</reference>
<dbReference type="HOGENOM" id="CLU_072914_1_0_1"/>
<keyword evidence="5" id="KW-1185">Reference proteome</keyword>
<dbReference type="EnsemblPlants" id="KEH40557">
    <property type="protein sequence ID" value="KEH40557"/>
    <property type="gene ID" value="MTR_1g030860"/>
</dbReference>
<evidence type="ECO:0000313" key="3">
    <source>
        <dbReference type="EMBL" id="RHN77966.1"/>
    </source>
</evidence>
<dbReference type="PANTHER" id="PTHR35483:SF1">
    <property type="entry name" value="GLYCINE-RICH PROTEIN-RELATED"/>
    <property type="match status" value="1"/>
</dbReference>
<organism evidence="2 5">
    <name type="scientific">Medicago truncatula</name>
    <name type="common">Barrel medic</name>
    <name type="synonym">Medicago tribuloides</name>
    <dbReference type="NCBI Taxonomy" id="3880"/>
    <lineage>
        <taxon>Eukaryota</taxon>
        <taxon>Viridiplantae</taxon>
        <taxon>Streptophyta</taxon>
        <taxon>Embryophyta</taxon>
        <taxon>Tracheophyta</taxon>
        <taxon>Spermatophyta</taxon>
        <taxon>Magnoliopsida</taxon>
        <taxon>eudicotyledons</taxon>
        <taxon>Gunneridae</taxon>
        <taxon>Pentapetalae</taxon>
        <taxon>rosids</taxon>
        <taxon>fabids</taxon>
        <taxon>Fabales</taxon>
        <taxon>Fabaceae</taxon>
        <taxon>Papilionoideae</taxon>
        <taxon>50 kb inversion clade</taxon>
        <taxon>NPAAA clade</taxon>
        <taxon>Hologalegina</taxon>
        <taxon>IRL clade</taxon>
        <taxon>Trifolieae</taxon>
        <taxon>Medicago</taxon>
    </lineage>
</organism>
<dbReference type="Gramene" id="rna1478">
    <property type="protein sequence ID" value="RHN77966.1"/>
    <property type="gene ID" value="gene1478"/>
</dbReference>
<evidence type="ECO:0000313" key="5">
    <source>
        <dbReference type="Proteomes" id="UP000002051"/>
    </source>
</evidence>
<dbReference type="AlphaFoldDB" id="A0A072VFH3"/>
<evidence type="ECO:0000313" key="4">
    <source>
        <dbReference type="EnsemblPlants" id="KEH40557"/>
    </source>
</evidence>
<evidence type="ECO:0000256" key="1">
    <source>
        <dbReference type="SAM" id="MobiDB-lite"/>
    </source>
</evidence>
<dbReference type="KEGG" id="mtr:25482496"/>
<dbReference type="STRING" id="3880.A0A072VFH3"/>
<dbReference type="PANTHER" id="PTHR35483">
    <property type="entry name" value="NUCLEUSENVELOPE PROTEIN"/>
    <property type="match status" value="1"/>
</dbReference>
<feature type="region of interest" description="Disordered" evidence="1">
    <location>
        <begin position="98"/>
        <end position="135"/>
    </location>
</feature>
<dbReference type="EMBL" id="CM001217">
    <property type="protein sequence ID" value="KEH40557.1"/>
    <property type="molecule type" value="Genomic_DNA"/>
</dbReference>
<reference evidence="3" key="4">
    <citation type="journal article" date="2018" name="Nat. Plants">
        <title>Whole-genome landscape of Medicago truncatula symbiotic genes.</title>
        <authorList>
            <person name="Pecrix Y."/>
            <person name="Gamas P."/>
            <person name="Carrere S."/>
        </authorList>
    </citation>
    <scope>NUCLEOTIDE SEQUENCE</scope>
    <source>
        <tissue evidence="3">Leaves</tissue>
    </source>
</reference>
<gene>
    <name evidence="4" type="primary">25482496</name>
    <name evidence="2" type="ordered locus">MTR_1g030860</name>
    <name evidence="3" type="ORF">MtrunA17_Chr1g0160431</name>
</gene>
<reference evidence="2 5" key="1">
    <citation type="journal article" date="2011" name="Nature">
        <title>The Medicago genome provides insight into the evolution of rhizobial symbioses.</title>
        <authorList>
            <person name="Young N.D."/>
            <person name="Debelle F."/>
            <person name="Oldroyd G.E."/>
            <person name="Geurts R."/>
            <person name="Cannon S.B."/>
            <person name="Udvardi M.K."/>
            <person name="Benedito V.A."/>
            <person name="Mayer K.F."/>
            <person name="Gouzy J."/>
            <person name="Schoof H."/>
            <person name="Van de Peer Y."/>
            <person name="Proost S."/>
            <person name="Cook D.R."/>
            <person name="Meyers B.C."/>
            <person name="Spannagl M."/>
            <person name="Cheung F."/>
            <person name="De Mita S."/>
            <person name="Krishnakumar V."/>
            <person name="Gundlach H."/>
            <person name="Zhou S."/>
            <person name="Mudge J."/>
            <person name="Bharti A.K."/>
            <person name="Murray J.D."/>
            <person name="Naoumkina M.A."/>
            <person name="Rosen B."/>
            <person name="Silverstein K.A."/>
            <person name="Tang H."/>
            <person name="Rombauts S."/>
            <person name="Zhao P.X."/>
            <person name="Zhou P."/>
            <person name="Barbe V."/>
            <person name="Bardou P."/>
            <person name="Bechner M."/>
            <person name="Bellec A."/>
            <person name="Berger A."/>
            <person name="Berges H."/>
            <person name="Bidwell S."/>
            <person name="Bisseling T."/>
            <person name="Choisne N."/>
            <person name="Couloux A."/>
            <person name="Denny R."/>
            <person name="Deshpande S."/>
            <person name="Dai X."/>
            <person name="Doyle J.J."/>
            <person name="Dudez A.M."/>
            <person name="Farmer A.D."/>
            <person name="Fouteau S."/>
            <person name="Franken C."/>
            <person name="Gibelin C."/>
            <person name="Gish J."/>
            <person name="Goldstein S."/>
            <person name="Gonzalez A.J."/>
            <person name="Green P.J."/>
            <person name="Hallab A."/>
            <person name="Hartog M."/>
            <person name="Hua A."/>
            <person name="Humphray S.J."/>
            <person name="Jeong D.H."/>
            <person name="Jing Y."/>
            <person name="Jocker A."/>
            <person name="Kenton S.M."/>
            <person name="Kim D.J."/>
            <person name="Klee K."/>
            <person name="Lai H."/>
            <person name="Lang C."/>
            <person name="Lin S."/>
            <person name="Macmil S.L."/>
            <person name="Magdelenat G."/>
            <person name="Matthews L."/>
            <person name="McCorrison J."/>
            <person name="Monaghan E.L."/>
            <person name="Mun J.H."/>
            <person name="Najar F.Z."/>
            <person name="Nicholson C."/>
            <person name="Noirot C."/>
            <person name="O'Bleness M."/>
            <person name="Paule C.R."/>
            <person name="Poulain J."/>
            <person name="Prion F."/>
            <person name="Qin B."/>
            <person name="Qu C."/>
            <person name="Retzel E.F."/>
            <person name="Riddle C."/>
            <person name="Sallet E."/>
            <person name="Samain S."/>
            <person name="Samson N."/>
            <person name="Sanders I."/>
            <person name="Saurat O."/>
            <person name="Scarpelli C."/>
            <person name="Schiex T."/>
            <person name="Segurens B."/>
            <person name="Severin A.J."/>
            <person name="Sherrier D.J."/>
            <person name="Shi R."/>
            <person name="Sims S."/>
            <person name="Singer S.R."/>
            <person name="Sinharoy S."/>
            <person name="Sterck L."/>
            <person name="Viollet A."/>
            <person name="Wang B.B."/>
            <person name="Wang K."/>
            <person name="Wang M."/>
            <person name="Wang X."/>
            <person name="Warfsmann J."/>
            <person name="Weissenbach J."/>
            <person name="White D.D."/>
            <person name="White J.D."/>
            <person name="Wiley G.B."/>
            <person name="Wincker P."/>
            <person name="Xing Y."/>
            <person name="Yang L."/>
            <person name="Yao Z."/>
            <person name="Ying F."/>
            <person name="Zhai J."/>
            <person name="Zhou L."/>
            <person name="Zuber A."/>
            <person name="Denarie J."/>
            <person name="Dixon R.A."/>
            <person name="May G.D."/>
            <person name="Schwartz D.C."/>
            <person name="Rogers J."/>
            <person name="Quetier F."/>
            <person name="Town C.D."/>
            <person name="Roe B.A."/>
        </authorList>
    </citation>
    <scope>NUCLEOTIDE SEQUENCE [LARGE SCALE GENOMIC DNA]</scope>
    <source>
        <strain evidence="2">A17</strain>
        <strain evidence="4 5">cv. Jemalong A17</strain>
    </source>
</reference>
<dbReference type="Proteomes" id="UP000265566">
    <property type="component" value="Chromosome 1"/>
</dbReference>
<proteinExistence type="predicted"/>
<dbReference type="EMBL" id="PSQE01000001">
    <property type="protein sequence ID" value="RHN77966.1"/>
    <property type="molecule type" value="Genomic_DNA"/>
</dbReference>
<name>A0A072VFH3_MEDTR</name>
<evidence type="ECO:0000313" key="2">
    <source>
        <dbReference type="EMBL" id="KEH40557.1"/>
    </source>
</evidence>
<sequence>MNSAQVTAFQLGICVKNSKSCVLQKSIVNSFPRIRSISIRDKPLFGLKSLKPLRAGGKGMSENSDENSPWQSITNAMDKFKGQPIEEVLRKQIQKGEYLDNGGSGVKPPGGGGGEGGSGGGSPNGPGGSDDEESYDTRQTIFASGALLSLYIYLIMGKELLRTIFDFLRFIVGLGKTSRIKRILVRLGKLYKSTKRRKITDEHFLEKAILNTPTWWYDPQDFRTAVKNYYASDADE</sequence>
<accession>A0A072VFH3</accession>
<feature type="compositionally biased region" description="Gly residues" evidence="1">
    <location>
        <begin position="102"/>
        <end position="128"/>
    </location>
</feature>
<reference evidence="2 5" key="2">
    <citation type="journal article" date="2014" name="BMC Genomics">
        <title>An improved genome release (version Mt4.0) for the model legume Medicago truncatula.</title>
        <authorList>
            <person name="Tang H."/>
            <person name="Krishnakumar V."/>
            <person name="Bidwell S."/>
            <person name="Rosen B."/>
            <person name="Chan A."/>
            <person name="Zhou S."/>
            <person name="Gentzbittel L."/>
            <person name="Childs K.L."/>
            <person name="Yandell M."/>
            <person name="Gundlach H."/>
            <person name="Mayer K.F."/>
            <person name="Schwartz D.C."/>
            <person name="Town C.D."/>
        </authorList>
    </citation>
    <scope>GENOME REANNOTATION</scope>
    <source>
        <strain evidence="2">A17</strain>
        <strain evidence="4 5">cv. Jemalong A17</strain>
    </source>
</reference>
<protein>
    <submittedName>
        <fullName evidence="2 4">Uncharacterized protein</fullName>
    </submittedName>
</protein>